<organism evidence="2 3">
    <name type="scientific">Chryseobacterium gambrini</name>
    <dbReference type="NCBI Taxonomy" id="373672"/>
    <lineage>
        <taxon>Bacteria</taxon>
        <taxon>Pseudomonadati</taxon>
        <taxon>Bacteroidota</taxon>
        <taxon>Flavobacteriia</taxon>
        <taxon>Flavobacteriales</taxon>
        <taxon>Weeksellaceae</taxon>
        <taxon>Chryseobacterium group</taxon>
        <taxon>Chryseobacterium</taxon>
    </lineage>
</organism>
<feature type="domain" description="DUF7260" evidence="1">
    <location>
        <begin position="2"/>
        <end position="86"/>
    </location>
</feature>
<dbReference type="InterPro" id="IPR055684">
    <property type="entry name" value="DUF7260"/>
</dbReference>
<evidence type="ECO:0000313" key="3">
    <source>
        <dbReference type="Proteomes" id="UP001225933"/>
    </source>
</evidence>
<gene>
    <name evidence="2" type="ORF">QX233_22675</name>
</gene>
<evidence type="ECO:0000313" key="2">
    <source>
        <dbReference type="EMBL" id="MDN4015257.1"/>
    </source>
</evidence>
<proteinExistence type="predicted"/>
<accession>A0AAJ1R8N1</accession>
<dbReference type="Pfam" id="PF23921">
    <property type="entry name" value="DUF7260"/>
    <property type="match status" value="1"/>
</dbReference>
<evidence type="ECO:0000259" key="1">
    <source>
        <dbReference type="Pfam" id="PF23921"/>
    </source>
</evidence>
<dbReference type="RefSeq" id="WP_290343784.1">
    <property type="nucleotide sequence ID" value="NZ_JAUHGV010000209.1"/>
</dbReference>
<reference evidence="2" key="1">
    <citation type="submission" date="2023-06" db="EMBL/GenBank/DDBJ databases">
        <title>Two Chryseobacterium gambrini strains from China.</title>
        <authorList>
            <person name="Zeng J."/>
            <person name="Wu Y."/>
        </authorList>
    </citation>
    <scope>NUCLEOTIDE SEQUENCE</scope>
    <source>
        <strain evidence="2">SQ219</strain>
    </source>
</reference>
<name>A0AAJ1R8N1_9FLAO</name>
<sequence length="88" mass="9054">ALSHYDEEYGESVITNLGAEFGEEVGAAVAGNGVFTAELKAALCAGARDAASRRATFLGVLDEERAALDDAARELHDVGDSAAALDLD</sequence>
<comment type="caution">
    <text evidence="2">The sequence shown here is derived from an EMBL/GenBank/DDBJ whole genome shotgun (WGS) entry which is preliminary data.</text>
</comment>
<dbReference type="AlphaFoldDB" id="A0AAJ1R8N1"/>
<dbReference type="Proteomes" id="UP001225933">
    <property type="component" value="Unassembled WGS sequence"/>
</dbReference>
<dbReference type="EMBL" id="JAUHGV010000209">
    <property type="protein sequence ID" value="MDN4015257.1"/>
    <property type="molecule type" value="Genomic_DNA"/>
</dbReference>
<feature type="non-terminal residue" evidence="2">
    <location>
        <position position="88"/>
    </location>
</feature>
<protein>
    <recommendedName>
        <fullName evidence="1">DUF7260 domain-containing protein</fullName>
    </recommendedName>
</protein>
<feature type="non-terminal residue" evidence="2">
    <location>
        <position position="1"/>
    </location>
</feature>